<feature type="domain" description="Thioredoxin" evidence="2">
    <location>
        <begin position="173"/>
        <end position="340"/>
    </location>
</feature>
<dbReference type="GO" id="GO:0008379">
    <property type="term" value="F:thioredoxin peroxidase activity"/>
    <property type="evidence" value="ECO:0000318"/>
    <property type="project" value="GO_Central"/>
</dbReference>
<evidence type="ECO:0000313" key="3">
    <source>
        <dbReference type="EMBL" id="EDQ92467.1"/>
    </source>
</evidence>
<feature type="transmembrane region" description="Helical" evidence="1">
    <location>
        <begin position="118"/>
        <end position="139"/>
    </location>
</feature>
<feature type="transmembrane region" description="Helical" evidence="1">
    <location>
        <begin position="52"/>
        <end position="70"/>
    </location>
</feature>
<dbReference type="KEGG" id="mbr:MONBRDRAFT_35527"/>
<dbReference type="GeneID" id="5887805"/>
<dbReference type="Gene3D" id="3.40.30.10">
    <property type="entry name" value="Glutaredoxin"/>
    <property type="match status" value="1"/>
</dbReference>
<keyword evidence="1" id="KW-0812">Transmembrane</keyword>
<dbReference type="GO" id="GO:0045454">
    <property type="term" value="P:cell redox homeostasis"/>
    <property type="evidence" value="ECO:0000318"/>
    <property type="project" value="GO_Central"/>
</dbReference>
<dbReference type="GO" id="GO:0034599">
    <property type="term" value="P:cellular response to oxidative stress"/>
    <property type="evidence" value="ECO:0000318"/>
    <property type="project" value="GO_Central"/>
</dbReference>
<dbReference type="PROSITE" id="PS51257">
    <property type="entry name" value="PROKAR_LIPOPROTEIN"/>
    <property type="match status" value="1"/>
</dbReference>
<gene>
    <name evidence="3" type="ORF">MONBRDRAFT_35527</name>
</gene>
<organism evidence="3 4">
    <name type="scientific">Monosiga brevicollis</name>
    <name type="common">Choanoflagellate</name>
    <dbReference type="NCBI Taxonomy" id="81824"/>
    <lineage>
        <taxon>Eukaryota</taxon>
        <taxon>Choanoflagellata</taxon>
        <taxon>Craspedida</taxon>
        <taxon>Salpingoecidae</taxon>
        <taxon>Monosiga</taxon>
    </lineage>
</organism>
<dbReference type="RefSeq" id="XP_001742229.1">
    <property type="nucleotide sequence ID" value="XM_001742177.1"/>
</dbReference>
<dbReference type="InterPro" id="IPR000866">
    <property type="entry name" value="AhpC/TSA"/>
</dbReference>
<feature type="transmembrane region" description="Helical" evidence="1">
    <location>
        <begin position="82"/>
        <end position="106"/>
    </location>
</feature>
<protein>
    <recommendedName>
        <fullName evidence="2">Thioredoxin domain-containing protein</fullName>
    </recommendedName>
</protein>
<evidence type="ECO:0000259" key="2">
    <source>
        <dbReference type="PROSITE" id="PS51352"/>
    </source>
</evidence>
<accession>A9UPR1</accession>
<dbReference type="GO" id="GO:0005737">
    <property type="term" value="C:cytoplasm"/>
    <property type="evidence" value="ECO:0000318"/>
    <property type="project" value="GO_Central"/>
</dbReference>
<dbReference type="SUPFAM" id="SSF52833">
    <property type="entry name" value="Thioredoxin-like"/>
    <property type="match status" value="1"/>
</dbReference>
<dbReference type="EMBL" id="CH991543">
    <property type="protein sequence ID" value="EDQ92467.1"/>
    <property type="molecule type" value="Genomic_DNA"/>
</dbReference>
<dbReference type="InterPro" id="IPR036249">
    <property type="entry name" value="Thioredoxin-like_sf"/>
</dbReference>
<reference evidence="3 4" key="1">
    <citation type="journal article" date="2008" name="Nature">
        <title>The genome of the choanoflagellate Monosiga brevicollis and the origin of metazoans.</title>
        <authorList>
            <consortium name="JGI Sequencing"/>
            <person name="King N."/>
            <person name="Westbrook M.J."/>
            <person name="Young S.L."/>
            <person name="Kuo A."/>
            <person name="Abedin M."/>
            <person name="Chapman J."/>
            <person name="Fairclough S."/>
            <person name="Hellsten U."/>
            <person name="Isogai Y."/>
            <person name="Letunic I."/>
            <person name="Marr M."/>
            <person name="Pincus D."/>
            <person name="Putnam N."/>
            <person name="Rokas A."/>
            <person name="Wright K.J."/>
            <person name="Zuzow R."/>
            <person name="Dirks W."/>
            <person name="Good M."/>
            <person name="Goodstein D."/>
            <person name="Lemons D."/>
            <person name="Li W."/>
            <person name="Lyons J.B."/>
            <person name="Morris A."/>
            <person name="Nichols S."/>
            <person name="Richter D.J."/>
            <person name="Salamov A."/>
            <person name="Bork P."/>
            <person name="Lim W.A."/>
            <person name="Manning G."/>
            <person name="Miller W.T."/>
            <person name="McGinnis W."/>
            <person name="Shapiro H."/>
            <person name="Tjian R."/>
            <person name="Grigoriev I.V."/>
            <person name="Rokhsar D."/>
        </authorList>
    </citation>
    <scope>NUCLEOTIDE SEQUENCE [LARGE SCALE GENOMIC DNA]</scope>
    <source>
        <strain evidence="4">MX1 / ATCC 50154</strain>
    </source>
</reference>
<dbReference type="Pfam" id="PF00578">
    <property type="entry name" value="AhpC-TSA"/>
    <property type="match status" value="1"/>
</dbReference>
<keyword evidence="4" id="KW-1185">Reference proteome</keyword>
<dbReference type="InterPro" id="IPR013766">
    <property type="entry name" value="Thioredoxin_domain"/>
</dbReference>
<sequence length="357" mass="38719">MEARSQDAASPIMATEAIGASGGHIAGSCSLGSLPCSPKASILQALRRPKQLFFAVMLLQLSGSMLYTLVNIARGAPPSTLSWIFAFGSTLPITSLIAISTVGRLHAYFGGTAGQNMAVLYFVSMLTSLGAIGTSAVHLRSPSTVALISTLTWATYDQWYSKLDISLAATWLYQHLAPVPEFQIQDLQGQVVRSPQLLSQHPNLPLTLLVFYRGDWCFACMSQLQFFVQRAASLAKAGVMTYFVSSQPLDQRKAVAELLADQPNMAQLYDPNNALAFDWGLLNLDVKPVFLSPQTPVDAAVPTAILINAQHQLVRSWISTDFRSRVLPVDIIEAVKEEAASRTKSGYNEPIGRRATS</sequence>
<name>A9UPR1_MONBE</name>
<dbReference type="Proteomes" id="UP000001357">
    <property type="component" value="Unassembled WGS sequence"/>
</dbReference>
<evidence type="ECO:0000313" key="4">
    <source>
        <dbReference type="Proteomes" id="UP000001357"/>
    </source>
</evidence>
<evidence type="ECO:0000256" key="1">
    <source>
        <dbReference type="SAM" id="Phobius"/>
    </source>
</evidence>
<dbReference type="PROSITE" id="PS51352">
    <property type="entry name" value="THIOREDOXIN_2"/>
    <property type="match status" value="1"/>
</dbReference>
<dbReference type="InParanoid" id="A9UPR1"/>
<keyword evidence="1" id="KW-1133">Transmembrane helix</keyword>
<proteinExistence type="predicted"/>
<keyword evidence="1" id="KW-0472">Membrane</keyword>
<dbReference type="AlphaFoldDB" id="A9UPR1"/>